<dbReference type="EMBL" id="PP750961">
    <property type="protein sequence ID" value="XCH43030.1"/>
    <property type="molecule type" value="Genomic_DNA"/>
</dbReference>
<evidence type="ECO:0000313" key="2">
    <source>
        <dbReference type="EMBL" id="XCH43030.1"/>
    </source>
</evidence>
<accession>A0AAU8GQU1</accession>
<gene>
    <name evidence="2" type="primary">48</name>
    <name evidence="2" type="ORF">PBI_JUSTASIGH_48</name>
</gene>
<organism evidence="2">
    <name type="scientific">Mycobacterium phage JustASigh</name>
    <dbReference type="NCBI Taxonomy" id="3158894"/>
    <lineage>
        <taxon>Viruses</taxon>
        <taxon>Duplodnaviria</taxon>
        <taxon>Heunggongvirae</taxon>
        <taxon>Uroviricota</taxon>
        <taxon>Caudoviricetes</taxon>
    </lineage>
</organism>
<feature type="compositionally biased region" description="Basic residues" evidence="1">
    <location>
        <begin position="65"/>
        <end position="80"/>
    </location>
</feature>
<feature type="region of interest" description="Disordered" evidence="1">
    <location>
        <begin position="50"/>
        <end position="80"/>
    </location>
</feature>
<reference evidence="2" key="1">
    <citation type="submission" date="2024-04" db="EMBL/GenBank/DDBJ databases">
        <authorList>
            <person name="Asai D.J."/>
            <person name="Lewis C.M."/>
            <person name="Viland M.D."/>
            <person name="Garlena R.A."/>
            <person name="Russell D.A."/>
            <person name="Jacobs-Sera D."/>
            <person name="Hatfull G.F."/>
        </authorList>
    </citation>
    <scope>NUCLEOTIDE SEQUENCE</scope>
</reference>
<sequence>MIARPCPKEAPPELLECPRGCGFVTLARPSLRWGPWRLAVHLLIPRCTRPLPGISSTHMTPAELRRHRNNQPRGHHQHGA</sequence>
<protein>
    <submittedName>
        <fullName evidence="2">Uncharacterized protein</fullName>
    </submittedName>
</protein>
<name>A0AAU8GQU1_9CAUD</name>
<proteinExistence type="predicted"/>
<evidence type="ECO:0000256" key="1">
    <source>
        <dbReference type="SAM" id="MobiDB-lite"/>
    </source>
</evidence>